<proteinExistence type="predicted"/>
<protein>
    <submittedName>
        <fullName evidence="1">Uncharacterized protein</fullName>
    </submittedName>
</protein>
<accession>A0A8S5Q7U9</accession>
<organism evidence="1">
    <name type="scientific">Podoviridae sp. ctUT63</name>
    <dbReference type="NCBI Taxonomy" id="2825253"/>
    <lineage>
        <taxon>Viruses</taxon>
        <taxon>Duplodnaviria</taxon>
        <taxon>Heunggongvirae</taxon>
        <taxon>Uroviricota</taxon>
        <taxon>Caudoviricetes</taxon>
    </lineage>
</organism>
<dbReference type="EMBL" id="BK015595">
    <property type="protein sequence ID" value="DAE14859.1"/>
    <property type="molecule type" value="Genomic_DNA"/>
</dbReference>
<evidence type="ECO:0000313" key="1">
    <source>
        <dbReference type="EMBL" id="DAE14859.1"/>
    </source>
</evidence>
<name>A0A8S5Q7U9_9CAUD</name>
<reference evidence="1" key="1">
    <citation type="journal article" date="2021" name="Proc. Natl. Acad. Sci. U.S.A.">
        <title>A Catalog of Tens of Thousands of Viruses from Human Metagenomes Reveals Hidden Associations with Chronic Diseases.</title>
        <authorList>
            <person name="Tisza M.J."/>
            <person name="Buck C.B."/>
        </authorList>
    </citation>
    <scope>NUCLEOTIDE SEQUENCE</scope>
    <source>
        <strain evidence="1">CtUT63</strain>
    </source>
</reference>
<sequence>MTIQEAYLRSLQKNEQNLANGGIKLDPGRFVLLFNEAQDRLVKYYLNRKDDETIRSIQNLLVYWMSLDNAGRMDDPESTSFNLPDDYLWFSNIKGVFSYKGCEATDFVMWEAKNENIHELLGDENNRPSYDYRETFYSIGNGKVVVYESGFRTEEVKMTYYRRPVRVDLSGYINAAGIQSTDIDPELPDPLVEEILDMVAKQFNLNENELYRYRMDKDNVASFK</sequence>